<dbReference type="eggNOG" id="COG4108">
    <property type="taxonomic scope" value="Bacteria"/>
</dbReference>
<feature type="binding site" evidence="9">
    <location>
        <begin position="241"/>
        <end position="245"/>
    </location>
    <ligand>
        <name>GTP</name>
        <dbReference type="ChEBI" id="CHEBI:37565"/>
    </ligand>
</feature>
<organism evidence="11 12">
    <name type="scientific">Lautropia mirabilis ATCC 51599</name>
    <dbReference type="NCBI Taxonomy" id="887898"/>
    <lineage>
        <taxon>Bacteria</taxon>
        <taxon>Pseudomonadati</taxon>
        <taxon>Pseudomonadota</taxon>
        <taxon>Betaproteobacteria</taxon>
        <taxon>Burkholderiales</taxon>
        <taxon>Burkholderiaceae</taxon>
        <taxon>Lautropia</taxon>
    </lineage>
</organism>
<dbReference type="NCBIfam" id="TIGR00231">
    <property type="entry name" value="small_GTP"/>
    <property type="match status" value="1"/>
</dbReference>
<dbReference type="Gene3D" id="2.40.30.10">
    <property type="entry name" value="Translation factors"/>
    <property type="match status" value="1"/>
</dbReference>
<dbReference type="GO" id="GO:0003924">
    <property type="term" value="F:GTPase activity"/>
    <property type="evidence" value="ECO:0007669"/>
    <property type="project" value="InterPro"/>
</dbReference>
<evidence type="ECO:0000313" key="12">
    <source>
        <dbReference type="Proteomes" id="UP000011021"/>
    </source>
</evidence>
<evidence type="ECO:0000256" key="8">
    <source>
        <dbReference type="ARBA" id="ARBA00073639"/>
    </source>
</evidence>
<dbReference type="InterPro" id="IPR031157">
    <property type="entry name" value="G_TR_CS"/>
</dbReference>
<evidence type="ECO:0000256" key="2">
    <source>
        <dbReference type="ARBA" id="ARBA00009978"/>
    </source>
</evidence>
<dbReference type="InterPro" id="IPR000795">
    <property type="entry name" value="T_Tr_GTP-bd_dom"/>
</dbReference>
<dbReference type="NCBIfam" id="TIGR00503">
    <property type="entry name" value="prfC"/>
    <property type="match status" value="1"/>
</dbReference>
<keyword evidence="6 9" id="KW-0342">GTP-binding</keyword>
<dbReference type="SUPFAM" id="SSF52540">
    <property type="entry name" value="P-loop containing nucleoside triphosphate hydrolases"/>
    <property type="match status" value="1"/>
</dbReference>
<dbReference type="Pfam" id="PF22042">
    <property type="entry name" value="EF-G_D2"/>
    <property type="match status" value="1"/>
</dbReference>
<dbReference type="GO" id="GO:0097216">
    <property type="term" value="F:guanosine tetraphosphate binding"/>
    <property type="evidence" value="ECO:0007669"/>
    <property type="project" value="UniProtKB-ARBA"/>
</dbReference>
<dbReference type="InterPro" id="IPR027417">
    <property type="entry name" value="P-loop_NTPase"/>
</dbReference>
<evidence type="ECO:0000313" key="11">
    <source>
        <dbReference type="EMBL" id="EFV94107.1"/>
    </source>
</evidence>
<dbReference type="FunFam" id="2.40.30.10:FF:000040">
    <property type="entry name" value="Peptide chain release factor 3"/>
    <property type="match status" value="1"/>
</dbReference>
<feature type="binding site" evidence="9">
    <location>
        <begin position="173"/>
        <end position="180"/>
    </location>
    <ligand>
        <name>GTP</name>
        <dbReference type="ChEBI" id="CHEBI:37565"/>
    </ligand>
</feature>
<dbReference type="PANTHER" id="PTHR43556:SF2">
    <property type="entry name" value="PEPTIDE CHAIN RELEASE FACTOR RF3"/>
    <property type="match status" value="1"/>
</dbReference>
<comment type="caution">
    <text evidence="11">The sequence shown here is derived from an EMBL/GenBank/DDBJ whole genome shotgun (WGS) entry which is preliminary data.</text>
</comment>
<dbReference type="CDD" id="cd04169">
    <property type="entry name" value="RF3"/>
    <property type="match status" value="1"/>
</dbReference>
<keyword evidence="5 9" id="KW-0648">Protein biosynthesis</keyword>
<feature type="binding site" evidence="9">
    <location>
        <begin position="295"/>
        <end position="298"/>
    </location>
    <ligand>
        <name>GTP</name>
        <dbReference type="ChEBI" id="CHEBI:37565"/>
    </ligand>
</feature>
<dbReference type="InterPro" id="IPR009000">
    <property type="entry name" value="Transl_B-barrel_sf"/>
</dbReference>
<feature type="domain" description="Tr-type G" evidence="10">
    <location>
        <begin position="164"/>
        <end position="433"/>
    </location>
</feature>
<dbReference type="HAMAP" id="MF_00072">
    <property type="entry name" value="Rel_fac_3"/>
    <property type="match status" value="1"/>
</dbReference>
<dbReference type="InterPro" id="IPR004548">
    <property type="entry name" value="PrfC"/>
</dbReference>
<accession>E7RZV8</accession>
<dbReference type="AlphaFoldDB" id="E7RZV8"/>
<dbReference type="STRING" id="887898.HMPREF0551_2222"/>
<dbReference type="SUPFAM" id="SSF50447">
    <property type="entry name" value="Translation proteins"/>
    <property type="match status" value="1"/>
</dbReference>
<evidence type="ECO:0000256" key="1">
    <source>
        <dbReference type="ARBA" id="ARBA00004496"/>
    </source>
</evidence>
<keyword evidence="12" id="KW-1185">Reference proteome</keyword>
<dbReference type="GO" id="GO:0016149">
    <property type="term" value="F:translation release factor activity, codon specific"/>
    <property type="evidence" value="ECO:0007669"/>
    <property type="project" value="UniProtKB-UniRule"/>
</dbReference>
<dbReference type="CDD" id="cd16259">
    <property type="entry name" value="RF3_III"/>
    <property type="match status" value="1"/>
</dbReference>
<dbReference type="InterPro" id="IPR032090">
    <property type="entry name" value="RF3_C"/>
</dbReference>
<proteinExistence type="inferred from homology"/>
<dbReference type="PROSITE" id="PS00301">
    <property type="entry name" value="G_TR_1"/>
    <property type="match status" value="1"/>
</dbReference>
<evidence type="ECO:0000259" key="10">
    <source>
        <dbReference type="PROSITE" id="PS51722"/>
    </source>
</evidence>
<dbReference type="HOGENOM" id="CLU_002794_2_1_4"/>
<dbReference type="Pfam" id="PF00009">
    <property type="entry name" value="GTP_EFTU"/>
    <property type="match status" value="1"/>
</dbReference>
<dbReference type="SUPFAM" id="SSF54980">
    <property type="entry name" value="EF-G C-terminal domain-like"/>
    <property type="match status" value="1"/>
</dbReference>
<dbReference type="GO" id="GO:0016150">
    <property type="term" value="F:translation release factor activity, codon nonspecific"/>
    <property type="evidence" value="ECO:0007669"/>
    <property type="project" value="TreeGrafter"/>
</dbReference>
<dbReference type="GO" id="GO:0006449">
    <property type="term" value="P:regulation of translational termination"/>
    <property type="evidence" value="ECO:0007669"/>
    <property type="project" value="UniProtKB-UniRule"/>
</dbReference>
<evidence type="ECO:0000256" key="6">
    <source>
        <dbReference type="ARBA" id="ARBA00023134"/>
    </source>
</evidence>
<dbReference type="Gene3D" id="3.30.70.3280">
    <property type="entry name" value="Peptide chain release factor 3, domain III"/>
    <property type="match status" value="1"/>
</dbReference>
<name>E7RZV8_9BURK</name>
<dbReference type="FunFam" id="3.30.70.3280:FF:000001">
    <property type="entry name" value="Peptide chain release factor 3"/>
    <property type="match status" value="1"/>
</dbReference>
<dbReference type="Gene3D" id="3.40.50.300">
    <property type="entry name" value="P-loop containing nucleotide triphosphate hydrolases"/>
    <property type="match status" value="1"/>
</dbReference>
<sequence>MQACGCRIAQVGDEGVKSCIIDIRVVAGCQVVHAFLNGALQRFQLQGLFLFLSLHQSQAFAQYLAGILVTAGLHQFFHEVVVMFAENDVSGGHGRKGSPGRNRKACYQHWHNMPMRGVLVCLPVLLMPGPAGPGPFPWAHRKLRERPRLPIESTPMTTQQDEVRRRRTFAIISHPDAGKTTLTEKLLLYAGAIQIAGSVKARKASRHATSDWMEIEKQRGISVASSVMQMEYRDCVINLLDTPGHKDFSEDTYRVLTAVDAALMVIDAANGVEPQTLRLLEVCRARNTPIITFINKMDREVREPLEILDEIESTLGMPTAPFTWPVGMGKNFGGVIDLKKEQMRVFRAGQDRAGAEDDEILAGLDNDEARKRFGMYYEQAQGEIELVSGASEPFDRDAFLAGKQTPVFFGSAINNFGVREVLDALVDLAPPPGARPALQRTVDPSEEKFSGVVFKIQANMDPAHRDRIAFLRVSSGRFERGMKLKVVRSGKEFRTTNVMSFLSQRRELVEDAWPGDIIGLPNHGVLQLGDTLTEGEELQFTGLPFFAPELFQIVELADPMKSKQLRTGLTQLGEEGAIQVFRPHLGGSLLLGAIGQLQFEVVAHRLKTEYGVETRFLPARYQMARWVTSEDPNELKKFIEANAARIAWDTVEAPTFMVTYRSDLTVAEERWKKIRFHAMREHAGLVFQSA</sequence>
<comment type="subcellular location">
    <subcellularLocation>
        <location evidence="1 9">Cytoplasm</location>
    </subcellularLocation>
</comment>
<dbReference type="PRINTS" id="PR00315">
    <property type="entry name" value="ELONGATNFCT"/>
</dbReference>
<dbReference type="GO" id="GO:0005829">
    <property type="term" value="C:cytosol"/>
    <property type="evidence" value="ECO:0007669"/>
    <property type="project" value="TreeGrafter"/>
</dbReference>
<dbReference type="InterPro" id="IPR035647">
    <property type="entry name" value="EFG_III/V"/>
</dbReference>
<dbReference type="EMBL" id="AEQP01000022">
    <property type="protein sequence ID" value="EFV94107.1"/>
    <property type="molecule type" value="Genomic_DNA"/>
</dbReference>
<dbReference type="PANTHER" id="PTHR43556">
    <property type="entry name" value="PEPTIDE CHAIN RELEASE FACTOR RF3"/>
    <property type="match status" value="1"/>
</dbReference>
<dbReference type="Pfam" id="PF16658">
    <property type="entry name" value="RF3_C"/>
    <property type="match status" value="1"/>
</dbReference>
<dbReference type="InterPro" id="IPR005225">
    <property type="entry name" value="Small_GTP-bd"/>
</dbReference>
<dbReference type="InterPro" id="IPR041732">
    <property type="entry name" value="RF3_GTP-bd"/>
</dbReference>
<dbReference type="PROSITE" id="PS51722">
    <property type="entry name" value="G_TR_2"/>
    <property type="match status" value="1"/>
</dbReference>
<evidence type="ECO:0000256" key="3">
    <source>
        <dbReference type="ARBA" id="ARBA00022490"/>
    </source>
</evidence>
<evidence type="ECO:0000256" key="9">
    <source>
        <dbReference type="HAMAP-Rule" id="MF_00072"/>
    </source>
</evidence>
<dbReference type="Proteomes" id="UP000011021">
    <property type="component" value="Unassembled WGS sequence"/>
</dbReference>
<dbReference type="NCBIfam" id="NF001964">
    <property type="entry name" value="PRK00741.1"/>
    <property type="match status" value="1"/>
</dbReference>
<evidence type="ECO:0000256" key="4">
    <source>
        <dbReference type="ARBA" id="ARBA00022741"/>
    </source>
</evidence>
<evidence type="ECO:0000256" key="5">
    <source>
        <dbReference type="ARBA" id="ARBA00022917"/>
    </source>
</evidence>
<dbReference type="InterPro" id="IPR038467">
    <property type="entry name" value="RF3_dom_3_sf"/>
</dbReference>
<dbReference type="InterPro" id="IPR053905">
    <property type="entry name" value="EF-G-like_DII"/>
</dbReference>
<comment type="function">
    <text evidence="7 9">Increases the formation of ribosomal termination complexes and stimulates activities of RF-1 and RF-2. It binds guanine nucleotides and has strong preference for UGA stop codons. It may interact directly with the ribosome. The stimulation of RF-1 and RF-2 is significantly reduced by GTP and GDP, but not by GMP.</text>
</comment>
<keyword evidence="3 9" id="KW-0963">Cytoplasm</keyword>
<keyword evidence="4 9" id="KW-0547">Nucleotide-binding</keyword>
<dbReference type="GO" id="GO:0005525">
    <property type="term" value="F:GTP binding"/>
    <property type="evidence" value="ECO:0007669"/>
    <property type="project" value="UniProtKB-UniRule"/>
</dbReference>
<reference evidence="11 12" key="1">
    <citation type="submission" date="2010-12" db="EMBL/GenBank/DDBJ databases">
        <authorList>
            <person name="Muzny D."/>
            <person name="Qin X."/>
            <person name="Deng J."/>
            <person name="Jiang H."/>
            <person name="Liu Y."/>
            <person name="Qu J."/>
            <person name="Song X.-Z."/>
            <person name="Zhang L."/>
            <person name="Thornton R."/>
            <person name="Coyle M."/>
            <person name="Francisco L."/>
            <person name="Jackson L."/>
            <person name="Javaid M."/>
            <person name="Korchina V."/>
            <person name="Kovar C."/>
            <person name="Mata R."/>
            <person name="Mathew T."/>
            <person name="Ngo R."/>
            <person name="Nguyen L."/>
            <person name="Nguyen N."/>
            <person name="Okwuonu G."/>
            <person name="Ongeri F."/>
            <person name="Pham C."/>
            <person name="Simmons D."/>
            <person name="Wilczek-Boney K."/>
            <person name="Hale W."/>
            <person name="Jakkamsetti A."/>
            <person name="Pham P."/>
            <person name="Ruth R."/>
            <person name="San Lucas F."/>
            <person name="Warren J."/>
            <person name="Zhang J."/>
            <person name="Zhao Z."/>
            <person name="Zhou C."/>
            <person name="Zhu D."/>
            <person name="Lee S."/>
            <person name="Bess C."/>
            <person name="Blankenburg K."/>
            <person name="Forbes L."/>
            <person name="Fu Q."/>
            <person name="Gubbala S."/>
            <person name="Hirani K."/>
            <person name="Jayaseelan J.C."/>
            <person name="Lara F."/>
            <person name="Munidasa M."/>
            <person name="Palculict T."/>
            <person name="Patil S."/>
            <person name="Pu L.-L."/>
            <person name="Saada N."/>
            <person name="Tang L."/>
            <person name="Weissenberger G."/>
            <person name="Zhu Y."/>
            <person name="Hemphill L."/>
            <person name="Shang Y."/>
            <person name="Youmans B."/>
            <person name="Ayvaz T."/>
            <person name="Ross M."/>
            <person name="Santibanez J."/>
            <person name="Aqrawi P."/>
            <person name="Gross S."/>
            <person name="Joshi V."/>
            <person name="Fowler G."/>
            <person name="Nazareth L."/>
            <person name="Reid J."/>
            <person name="Worley K."/>
            <person name="Petrosino J."/>
            <person name="Highlander S."/>
            <person name="Gibbs R."/>
        </authorList>
    </citation>
    <scope>NUCLEOTIDE SEQUENCE [LARGE SCALE GENOMIC DNA]</scope>
    <source>
        <strain evidence="11 12">ATCC 51599</strain>
    </source>
</reference>
<dbReference type="FunFam" id="3.40.50.300:FF:000542">
    <property type="entry name" value="Peptide chain release factor 3"/>
    <property type="match status" value="1"/>
</dbReference>
<comment type="similarity">
    <text evidence="2 9">Belongs to the TRAFAC class translation factor GTPase superfamily. Classic translation factor GTPase family. PrfC subfamily.</text>
</comment>
<gene>
    <name evidence="9 11" type="primary">prfC</name>
    <name evidence="11" type="ORF">HMPREF0551_2222</name>
</gene>
<evidence type="ECO:0000256" key="7">
    <source>
        <dbReference type="ARBA" id="ARBA00025017"/>
    </source>
</evidence>
<protein>
    <recommendedName>
        <fullName evidence="8 9">Peptide chain release factor 3</fullName>
        <shortName evidence="9">RF-3</shortName>
    </recommendedName>
</protein>